<feature type="domain" description="Blue (type 1) copper" evidence="3">
    <location>
        <begin position="73"/>
        <end position="157"/>
    </location>
</feature>
<keyword evidence="5" id="KW-1185">Reference proteome</keyword>
<dbReference type="Pfam" id="PF00127">
    <property type="entry name" value="Copper-bind"/>
    <property type="match status" value="2"/>
</dbReference>
<organism evidence="4 5">
    <name type="scientific">Halorarum halophilum</name>
    <dbReference type="NCBI Taxonomy" id="2743090"/>
    <lineage>
        <taxon>Archaea</taxon>
        <taxon>Methanobacteriati</taxon>
        <taxon>Methanobacteriota</taxon>
        <taxon>Stenosarchaea group</taxon>
        <taxon>Halobacteria</taxon>
        <taxon>Halobacteriales</taxon>
        <taxon>Haloferacaceae</taxon>
        <taxon>Halorarum</taxon>
    </lineage>
</organism>
<proteinExistence type="predicted"/>
<dbReference type="InterPro" id="IPR006311">
    <property type="entry name" value="TAT_signal"/>
</dbReference>
<dbReference type="CDD" id="cd04220">
    <property type="entry name" value="Halocyanin"/>
    <property type="match status" value="1"/>
</dbReference>
<dbReference type="EMBL" id="CP058529">
    <property type="protein sequence ID" value="QLG27939.1"/>
    <property type="molecule type" value="Genomic_DNA"/>
</dbReference>
<dbReference type="PANTHER" id="PTHR36507">
    <property type="entry name" value="BLL1555 PROTEIN"/>
    <property type="match status" value="1"/>
</dbReference>
<dbReference type="InterPro" id="IPR008972">
    <property type="entry name" value="Cupredoxin"/>
</dbReference>
<evidence type="ECO:0000259" key="3">
    <source>
        <dbReference type="Pfam" id="PF00127"/>
    </source>
</evidence>
<dbReference type="NCBIfam" id="TIGR03102">
    <property type="entry name" value="halo_cynanin"/>
    <property type="match status" value="2"/>
</dbReference>
<dbReference type="PANTHER" id="PTHR36507:SF1">
    <property type="entry name" value="BLL1555 PROTEIN"/>
    <property type="match status" value="1"/>
</dbReference>
<evidence type="ECO:0000313" key="5">
    <source>
        <dbReference type="Proteomes" id="UP000509750"/>
    </source>
</evidence>
<dbReference type="KEGG" id="halg:HUG10_10400"/>
<dbReference type="SUPFAM" id="SSF49503">
    <property type="entry name" value="Cupredoxins"/>
    <property type="match status" value="2"/>
</dbReference>
<dbReference type="InterPro" id="IPR017533">
    <property type="entry name" value="Halocyanin"/>
</dbReference>
<protein>
    <submittedName>
        <fullName evidence="4">Halocyanin domain-containing protein</fullName>
    </submittedName>
</protein>
<keyword evidence="2" id="KW-0186">Copper</keyword>
<sequence>MSGHTDGAPGRGSGYTRRTVLAGTGAALGACLLPGQVRAAGEDPTDLTEWFADTDGATEVVDERGTDAVTVAVGVDANGGAFGFGPPAVRVDPGTEVTWEWTGNGGSHNVVAEDGSFGSEYDDAAGTTFAYTPTESGVIRYACAPHKAMGMRGTLVVGDAAVTFPGGATGGDAETPTGTPEPEQLGPMRSFDGWLDGTSNYRGVADRRGEAEVTVKVGATGNGGEFAFEPAAVHVDPGTVVRWEWVGTAGAYDVVDPALGYASEQVQGTGKTFALRFDGDGLSKYECTEYGDQGMRGVVLVGEGPVGELTWRGVGAAAGVAGLVAAPIALGVRYHFENVTGGGGPDRPES</sequence>
<dbReference type="PROSITE" id="PS51318">
    <property type="entry name" value="TAT"/>
    <property type="match status" value="1"/>
</dbReference>
<dbReference type="Proteomes" id="UP000509750">
    <property type="component" value="Chromosome"/>
</dbReference>
<evidence type="ECO:0000256" key="1">
    <source>
        <dbReference type="ARBA" id="ARBA00022723"/>
    </source>
</evidence>
<reference evidence="4 5" key="1">
    <citation type="submission" date="2020-07" db="EMBL/GenBank/DDBJ databases">
        <title>Gai3-2, isolated from salt lake.</title>
        <authorList>
            <person name="Cui H."/>
            <person name="Shi X."/>
        </authorList>
    </citation>
    <scope>NUCLEOTIDE SEQUENCE [LARGE SCALE GENOMIC DNA]</scope>
    <source>
        <strain evidence="4 5">Gai3-2</strain>
    </source>
</reference>
<evidence type="ECO:0000256" key="2">
    <source>
        <dbReference type="ARBA" id="ARBA00023008"/>
    </source>
</evidence>
<dbReference type="OrthoDB" id="11088at2157"/>
<gene>
    <name evidence="4" type="ORF">HUG10_10400</name>
</gene>
<keyword evidence="1" id="KW-0479">Metal-binding</keyword>
<evidence type="ECO:0000313" key="4">
    <source>
        <dbReference type="EMBL" id="QLG27939.1"/>
    </source>
</evidence>
<dbReference type="Gene3D" id="2.60.40.420">
    <property type="entry name" value="Cupredoxins - blue copper proteins"/>
    <property type="match status" value="2"/>
</dbReference>
<feature type="domain" description="Blue (type 1) copper" evidence="3">
    <location>
        <begin position="217"/>
        <end position="301"/>
    </location>
</feature>
<dbReference type="InterPro" id="IPR052721">
    <property type="entry name" value="ET_Amicyanin"/>
</dbReference>
<name>A0A7D5K814_9EURY</name>
<dbReference type="GO" id="GO:0005507">
    <property type="term" value="F:copper ion binding"/>
    <property type="evidence" value="ECO:0007669"/>
    <property type="project" value="InterPro"/>
</dbReference>
<dbReference type="GO" id="GO:0009055">
    <property type="term" value="F:electron transfer activity"/>
    <property type="evidence" value="ECO:0007669"/>
    <property type="project" value="InterPro"/>
</dbReference>
<accession>A0A7D5K814</accession>
<dbReference type="InterPro" id="IPR000923">
    <property type="entry name" value="BlueCu_1"/>
</dbReference>
<dbReference type="AlphaFoldDB" id="A0A7D5K814"/>
<dbReference type="GeneID" id="56029247"/>
<dbReference type="RefSeq" id="WP_179169514.1">
    <property type="nucleotide sequence ID" value="NZ_CP058529.1"/>
</dbReference>